<dbReference type="GO" id="GO:0016740">
    <property type="term" value="F:transferase activity"/>
    <property type="evidence" value="ECO:0007669"/>
    <property type="project" value="UniProtKB-KW"/>
</dbReference>
<dbReference type="InterPro" id="IPR000891">
    <property type="entry name" value="PYR_CT"/>
</dbReference>
<accession>D5WXT7</accession>
<gene>
    <name evidence="5" type="ordered locus">Btus_1269</name>
</gene>
<keyword evidence="6" id="KW-1185">Reference proteome</keyword>
<evidence type="ECO:0000259" key="4">
    <source>
        <dbReference type="PROSITE" id="PS50991"/>
    </source>
</evidence>
<proteinExistence type="inferred from homology"/>
<dbReference type="GO" id="GO:0046951">
    <property type="term" value="P:ketone body biosynthetic process"/>
    <property type="evidence" value="ECO:0007669"/>
    <property type="project" value="TreeGrafter"/>
</dbReference>
<name>D5WXT7_KYRT2</name>
<dbReference type="NCBIfam" id="NF004283">
    <property type="entry name" value="PRK05692.1"/>
    <property type="match status" value="1"/>
</dbReference>
<dbReference type="Gene3D" id="3.20.20.70">
    <property type="entry name" value="Aldolase class I"/>
    <property type="match status" value="1"/>
</dbReference>
<dbReference type="FunFam" id="3.20.20.70:FF:000071">
    <property type="entry name" value="Hydroxymethylglutaryl-CoA lyase"/>
    <property type="match status" value="1"/>
</dbReference>
<dbReference type="KEGG" id="bts:Btus_1269"/>
<evidence type="ECO:0000256" key="1">
    <source>
        <dbReference type="ARBA" id="ARBA00009405"/>
    </source>
</evidence>
<dbReference type="PANTHER" id="PTHR42738">
    <property type="entry name" value="HYDROXYMETHYLGLUTARYL-COA LYASE"/>
    <property type="match status" value="1"/>
</dbReference>
<organism evidence="5 6">
    <name type="scientific">Kyrpidia tusciae (strain DSM 2912 / NBRC 15312 / T2)</name>
    <name type="common">Bacillus tusciae</name>
    <dbReference type="NCBI Taxonomy" id="562970"/>
    <lineage>
        <taxon>Bacteria</taxon>
        <taxon>Bacillati</taxon>
        <taxon>Bacillota</taxon>
        <taxon>Bacilli</taxon>
        <taxon>Bacillales</taxon>
        <taxon>Alicyclobacillaceae</taxon>
        <taxon>Kyrpidia</taxon>
    </lineage>
</organism>
<comment type="similarity">
    <text evidence="1">Belongs to the HMG-CoA lyase family.</text>
</comment>
<dbReference type="GO" id="GO:0046872">
    <property type="term" value="F:metal ion binding"/>
    <property type="evidence" value="ECO:0007669"/>
    <property type="project" value="UniProtKB-KW"/>
</dbReference>
<keyword evidence="2" id="KW-0479">Metal-binding</keyword>
<dbReference type="EMBL" id="CP002017">
    <property type="protein sequence ID" value="ADG05996.1"/>
    <property type="molecule type" value="Genomic_DNA"/>
</dbReference>
<dbReference type="SUPFAM" id="SSF51569">
    <property type="entry name" value="Aldolase"/>
    <property type="match status" value="1"/>
</dbReference>
<dbReference type="CDD" id="cd07938">
    <property type="entry name" value="DRE_TIM_HMGL"/>
    <property type="match status" value="1"/>
</dbReference>
<dbReference type="RefSeq" id="WP_013075286.1">
    <property type="nucleotide sequence ID" value="NC_014098.1"/>
</dbReference>
<reference evidence="5 6" key="1">
    <citation type="journal article" date="2011" name="Stand. Genomic Sci.">
        <title>Complete genome sequence of the thermophilic, hydrogen-oxidizing Bacillus tusciae type strain (T2) and reclassification in the new genus, Kyrpidia gen. nov. as Kyrpidia tusciae comb. nov. and emendation of the family Alicyclobacillaceae da Costa and Rainey, 2010.</title>
        <authorList>
            <person name="Klenk H.P."/>
            <person name="Lapidus A."/>
            <person name="Chertkov O."/>
            <person name="Copeland A."/>
            <person name="Del Rio T.G."/>
            <person name="Nolan M."/>
            <person name="Lucas S."/>
            <person name="Chen F."/>
            <person name="Tice H."/>
            <person name="Cheng J.F."/>
            <person name="Han C."/>
            <person name="Bruce D."/>
            <person name="Goodwin L."/>
            <person name="Pitluck S."/>
            <person name="Pati A."/>
            <person name="Ivanova N."/>
            <person name="Mavromatis K."/>
            <person name="Daum C."/>
            <person name="Chen A."/>
            <person name="Palaniappan K."/>
            <person name="Chang Y.J."/>
            <person name="Land M."/>
            <person name="Hauser L."/>
            <person name="Jeffries C.D."/>
            <person name="Detter J.C."/>
            <person name="Rohde M."/>
            <person name="Abt B."/>
            <person name="Pukall R."/>
            <person name="Goker M."/>
            <person name="Bristow J."/>
            <person name="Markowitz V."/>
            <person name="Hugenholtz P."/>
            <person name="Eisen J.A."/>
        </authorList>
    </citation>
    <scope>NUCLEOTIDE SEQUENCE [LARGE SCALE GENOMIC DNA]</scope>
    <source>
        <strain evidence="5 6">DSM 2912</strain>
    </source>
</reference>
<dbReference type="InterPro" id="IPR013785">
    <property type="entry name" value="Aldolase_TIM"/>
</dbReference>
<keyword evidence="5" id="KW-0670">Pyruvate</keyword>
<evidence type="ECO:0000256" key="3">
    <source>
        <dbReference type="ARBA" id="ARBA00023239"/>
    </source>
</evidence>
<dbReference type="eggNOG" id="COG0119">
    <property type="taxonomic scope" value="Bacteria"/>
</dbReference>
<dbReference type="PANTHER" id="PTHR42738:SF7">
    <property type="entry name" value="HYDROXYMETHYLGLUTARYL-COA LYASE"/>
    <property type="match status" value="1"/>
</dbReference>
<dbReference type="AlphaFoldDB" id="D5WXT7"/>
<dbReference type="Pfam" id="PF00682">
    <property type="entry name" value="HMGL-like"/>
    <property type="match status" value="1"/>
</dbReference>
<dbReference type="HOGENOM" id="CLU_022138_3_2_9"/>
<protein>
    <submittedName>
        <fullName evidence="5">Pyruvate carboxyltransferase</fullName>
    </submittedName>
</protein>
<evidence type="ECO:0000313" key="5">
    <source>
        <dbReference type="EMBL" id="ADG05996.1"/>
    </source>
</evidence>
<evidence type="ECO:0000256" key="2">
    <source>
        <dbReference type="ARBA" id="ARBA00022723"/>
    </source>
</evidence>
<feature type="domain" description="Pyruvate carboxyltransferase" evidence="4">
    <location>
        <begin position="6"/>
        <end position="273"/>
    </location>
</feature>
<dbReference type="STRING" id="562970.Btus_1269"/>
<dbReference type="PROSITE" id="PS50991">
    <property type="entry name" value="PYR_CT"/>
    <property type="match status" value="1"/>
</dbReference>
<dbReference type="GO" id="GO:0004419">
    <property type="term" value="F:hydroxymethylglutaryl-CoA lyase activity"/>
    <property type="evidence" value="ECO:0007669"/>
    <property type="project" value="TreeGrafter"/>
</dbReference>
<keyword evidence="3" id="KW-0456">Lyase</keyword>
<evidence type="ECO:0000313" key="6">
    <source>
        <dbReference type="Proteomes" id="UP000002368"/>
    </source>
</evidence>
<dbReference type="Proteomes" id="UP000002368">
    <property type="component" value="Chromosome"/>
</dbReference>
<sequence length="302" mass="32739">MWPKKVFIREVGPRDGLQNEGTFVETDDKVEWINLLSTSGITAIEVSSFVHPKWIPALRDAADVFRRIRRVPGVTYSALVPNVRGLERGLEAGIDEAVLFVSASESHNLNNVNKSIRESLMEAEQVVNRCAAAGISVRAYVSTVFGCPFEGSVSVSQTMYIVQRFVDMGIQDISLADTIGVANPGQVEHVLEEVEKITAIDRIALHFHDTRGLGLANVAVSLKAGVTRFESSLGGLGGCPYAPGALGNICTEDLLYMLHGIGINTGVDMDVMIRAARMIQDKLGKSLPSCTLQVLSNLQRIS</sequence>
<dbReference type="OrthoDB" id="9784013at2"/>
<dbReference type="GO" id="GO:0006552">
    <property type="term" value="P:L-leucine catabolic process"/>
    <property type="evidence" value="ECO:0007669"/>
    <property type="project" value="TreeGrafter"/>
</dbReference>
<dbReference type="InterPro" id="IPR043594">
    <property type="entry name" value="HMGL"/>
</dbReference>